<dbReference type="InterPro" id="IPR034161">
    <property type="entry name" value="Pepsin-like_plant"/>
</dbReference>
<keyword evidence="8" id="KW-0472">Membrane</keyword>
<dbReference type="RefSeq" id="XP_060673239.1">
    <property type="nucleotide sequence ID" value="XM_060817256.1"/>
</dbReference>
<feature type="transmembrane region" description="Helical" evidence="8">
    <location>
        <begin position="526"/>
        <end position="550"/>
    </location>
</feature>
<dbReference type="InterPro" id="IPR032861">
    <property type="entry name" value="TAXi_N"/>
</dbReference>
<feature type="signal peptide" evidence="9">
    <location>
        <begin position="1"/>
        <end position="24"/>
    </location>
</feature>
<dbReference type="PROSITE" id="PS00141">
    <property type="entry name" value="ASP_PROTEASE"/>
    <property type="match status" value="1"/>
</dbReference>
<keyword evidence="3 6" id="KW-0064">Aspartyl protease</keyword>
<sequence>MARRTLSQLSCKVLIFGLIVISLGDPFLSASEAFQSSDSRRRPMILPLYLSPPASSSHHHHRRPFDGRRLQKSDPPHLPNARMRLHDDLLANGYYTTRLYIGTPPQEFALIVDTGSTVTYVPCSDCKQCGKHQDPRFQPNSSSTYQPIKCSINCNCDNEGVQCTYERRYAEMSSSSGVLGEDIVSFGNESELVPQRAVFGCETLETGDLYSQRADGIMGLGRGRLSVMDQLVDKRVIDDSFSLCYGGMGVGGGAMVLGAIPSPPGMVFTHSDPFRSPYYNIELKEIHVAGKPLKLSPKVFDQRHGTVLDSGTTYAYLPEEAFLAFKDALIKKIHFLKRVHGPDPNYNDICFSGAGRDVTQLSKIFPEVDMVFNNGQKWSLSPENYLFRHTKVSGAYCLGIFKNADSTTLLGGRIQIGLITFDMILGFNNSMKPNFTELTEFIAHELEVKVSQVHLMNFTNEGNNSLIRWAIFPAESADYFSNTTAMSIILRLREHRMQLPEKFGGYQLVELKVEPQMKRLWWEQHIWAVSAGAMVALIFVVLTLGMWLLWNNRRQEIGAYEPVGAVVPEQELQPL</sequence>
<evidence type="ECO:0000256" key="7">
    <source>
        <dbReference type="SAM" id="MobiDB-lite"/>
    </source>
</evidence>
<comment type="similarity">
    <text evidence="1 6">Belongs to the peptidase A1 family.</text>
</comment>
<keyword evidence="2 6" id="KW-0645">Protease</keyword>
<dbReference type="InterPro" id="IPR001969">
    <property type="entry name" value="Aspartic_peptidase_AS"/>
</dbReference>
<evidence type="ECO:0000313" key="11">
    <source>
        <dbReference type="Proteomes" id="UP001652623"/>
    </source>
</evidence>
<dbReference type="Pfam" id="PF14541">
    <property type="entry name" value="TAXi_C"/>
    <property type="match status" value="1"/>
</dbReference>
<dbReference type="GeneID" id="107420585"/>
<keyword evidence="8" id="KW-0812">Transmembrane</keyword>
<feature type="domain" description="Peptidase A1" evidence="10">
    <location>
        <begin position="95"/>
        <end position="436"/>
    </location>
</feature>
<gene>
    <name evidence="12" type="primary">LOC107420585</name>
</gene>
<dbReference type="PANTHER" id="PTHR13683">
    <property type="entry name" value="ASPARTYL PROTEASES"/>
    <property type="match status" value="1"/>
</dbReference>
<keyword evidence="8" id="KW-1133">Transmembrane helix</keyword>
<proteinExistence type="inferred from homology"/>
<protein>
    <submittedName>
        <fullName evidence="12">Protein ASPARTIC PROTEASE IN GUARD CELL 2-like isoform X2</fullName>
    </submittedName>
</protein>
<dbReference type="SUPFAM" id="SSF50630">
    <property type="entry name" value="Acid proteases"/>
    <property type="match status" value="1"/>
</dbReference>
<evidence type="ECO:0000313" key="12">
    <source>
        <dbReference type="RefSeq" id="XP_060673239.1"/>
    </source>
</evidence>
<organism evidence="11 12">
    <name type="scientific">Ziziphus jujuba</name>
    <name type="common">Chinese jujube</name>
    <name type="synonym">Ziziphus sativa</name>
    <dbReference type="NCBI Taxonomy" id="326968"/>
    <lineage>
        <taxon>Eukaryota</taxon>
        <taxon>Viridiplantae</taxon>
        <taxon>Streptophyta</taxon>
        <taxon>Embryophyta</taxon>
        <taxon>Tracheophyta</taxon>
        <taxon>Spermatophyta</taxon>
        <taxon>Magnoliopsida</taxon>
        <taxon>eudicotyledons</taxon>
        <taxon>Gunneridae</taxon>
        <taxon>Pentapetalae</taxon>
        <taxon>rosids</taxon>
        <taxon>fabids</taxon>
        <taxon>Rosales</taxon>
        <taxon>Rhamnaceae</taxon>
        <taxon>Paliureae</taxon>
        <taxon>Ziziphus</taxon>
    </lineage>
</organism>
<keyword evidence="5" id="KW-0325">Glycoprotein</keyword>
<evidence type="ECO:0000256" key="6">
    <source>
        <dbReference type="RuleBase" id="RU000454"/>
    </source>
</evidence>
<feature type="chain" id="PRO_5047003822" evidence="9">
    <location>
        <begin position="25"/>
        <end position="575"/>
    </location>
</feature>
<evidence type="ECO:0000256" key="4">
    <source>
        <dbReference type="ARBA" id="ARBA00022801"/>
    </source>
</evidence>
<dbReference type="Gene3D" id="2.40.70.10">
    <property type="entry name" value="Acid Proteases"/>
    <property type="match status" value="2"/>
</dbReference>
<keyword evidence="11" id="KW-1185">Reference proteome</keyword>
<dbReference type="InterPro" id="IPR021109">
    <property type="entry name" value="Peptidase_aspartic_dom_sf"/>
</dbReference>
<dbReference type="InterPro" id="IPR001461">
    <property type="entry name" value="Aspartic_peptidase_A1"/>
</dbReference>
<evidence type="ECO:0000256" key="9">
    <source>
        <dbReference type="SAM" id="SignalP"/>
    </source>
</evidence>
<feature type="compositionally biased region" description="Basic and acidic residues" evidence="7">
    <location>
        <begin position="64"/>
        <end position="75"/>
    </location>
</feature>
<dbReference type="InterPro" id="IPR032799">
    <property type="entry name" value="TAXi_C"/>
</dbReference>
<accession>A0ABM4A928</accession>
<dbReference type="PRINTS" id="PR00792">
    <property type="entry name" value="PEPSIN"/>
</dbReference>
<dbReference type="Pfam" id="PF14543">
    <property type="entry name" value="TAXi_N"/>
    <property type="match status" value="1"/>
</dbReference>
<dbReference type="PROSITE" id="PS51767">
    <property type="entry name" value="PEPTIDASE_A1"/>
    <property type="match status" value="1"/>
</dbReference>
<keyword evidence="9" id="KW-0732">Signal</keyword>
<evidence type="ECO:0000256" key="5">
    <source>
        <dbReference type="ARBA" id="ARBA00023180"/>
    </source>
</evidence>
<reference evidence="12" key="1">
    <citation type="submission" date="2025-08" db="UniProtKB">
        <authorList>
            <consortium name="RefSeq"/>
        </authorList>
    </citation>
    <scope>IDENTIFICATION</scope>
    <source>
        <tissue evidence="12">Seedling</tissue>
    </source>
</reference>
<dbReference type="PANTHER" id="PTHR13683:SF903">
    <property type="entry name" value="PEPTIDASE A1 DOMAIN-CONTAINING PROTEIN"/>
    <property type="match status" value="1"/>
</dbReference>
<dbReference type="InterPro" id="IPR033121">
    <property type="entry name" value="PEPTIDASE_A1"/>
</dbReference>
<dbReference type="CDD" id="cd05476">
    <property type="entry name" value="pepsin_A_like_plant"/>
    <property type="match status" value="1"/>
</dbReference>
<keyword evidence="4 6" id="KW-0378">Hydrolase</keyword>
<evidence type="ECO:0000256" key="8">
    <source>
        <dbReference type="SAM" id="Phobius"/>
    </source>
</evidence>
<evidence type="ECO:0000256" key="1">
    <source>
        <dbReference type="ARBA" id="ARBA00007447"/>
    </source>
</evidence>
<feature type="region of interest" description="Disordered" evidence="7">
    <location>
        <begin position="50"/>
        <end position="81"/>
    </location>
</feature>
<dbReference type="Proteomes" id="UP001652623">
    <property type="component" value="Chromosome 5"/>
</dbReference>
<name>A0ABM4A928_ZIZJJ</name>
<evidence type="ECO:0000259" key="10">
    <source>
        <dbReference type="PROSITE" id="PS51767"/>
    </source>
</evidence>
<evidence type="ECO:0000256" key="3">
    <source>
        <dbReference type="ARBA" id="ARBA00022750"/>
    </source>
</evidence>
<evidence type="ECO:0000256" key="2">
    <source>
        <dbReference type="ARBA" id="ARBA00022670"/>
    </source>
</evidence>